<organism evidence="2 3">
    <name type="scientific">Candidatus Taylorbacteria bacterium RIFCSPLOWO2_01_FULL_48_100</name>
    <dbReference type="NCBI Taxonomy" id="1802322"/>
    <lineage>
        <taxon>Bacteria</taxon>
        <taxon>Candidatus Tayloriibacteriota</taxon>
    </lineage>
</organism>
<name>A0A1G2NH32_9BACT</name>
<feature type="signal peptide" evidence="1">
    <location>
        <begin position="1"/>
        <end position="17"/>
    </location>
</feature>
<accession>A0A1G2NH32</accession>
<dbReference type="AlphaFoldDB" id="A0A1G2NH32"/>
<reference evidence="2 3" key="1">
    <citation type="journal article" date="2016" name="Nat. Commun.">
        <title>Thousands of microbial genomes shed light on interconnected biogeochemical processes in an aquifer system.</title>
        <authorList>
            <person name="Anantharaman K."/>
            <person name="Brown C.T."/>
            <person name="Hug L.A."/>
            <person name="Sharon I."/>
            <person name="Castelle C.J."/>
            <person name="Probst A.J."/>
            <person name="Thomas B.C."/>
            <person name="Singh A."/>
            <person name="Wilkins M.J."/>
            <person name="Karaoz U."/>
            <person name="Brodie E.L."/>
            <person name="Williams K.H."/>
            <person name="Hubbard S.S."/>
            <person name="Banfield J.F."/>
        </authorList>
    </citation>
    <scope>NUCLEOTIDE SEQUENCE [LARGE SCALE GENOMIC DNA]</scope>
</reference>
<evidence type="ECO:0000313" key="2">
    <source>
        <dbReference type="EMBL" id="OHA34769.1"/>
    </source>
</evidence>
<proteinExistence type="predicted"/>
<evidence type="ECO:0000313" key="3">
    <source>
        <dbReference type="Proteomes" id="UP000177797"/>
    </source>
</evidence>
<dbReference type="Proteomes" id="UP000177797">
    <property type="component" value="Unassembled WGS sequence"/>
</dbReference>
<evidence type="ECO:0000256" key="1">
    <source>
        <dbReference type="SAM" id="SignalP"/>
    </source>
</evidence>
<dbReference type="EMBL" id="MHSA01000008">
    <property type="protein sequence ID" value="OHA34769.1"/>
    <property type="molecule type" value="Genomic_DNA"/>
</dbReference>
<sequence length="325" mass="36033">MKIAVFAALLSVASAMAQQYLLPIGSNVNNRQSEVSIVISALDTWARLEDTFSFYPYMGDFEDVIKNRVKVLAERYVPPLGFEQGEFALNVQATPGPYSQNIFRLQQSDGKWAVPPEVLDVKLQYGEVTLNLTGVTKVELRVRGNGREERFSSDGSSPGSACFIQTVDRELGQGLVILAKEYVNPQYREEWITEGEVVLWENGLFAEFNIIDGFFSSASANLPKLLESIRAPETQSQQSQSPVLVVSSPKIARITRIGSITEITVSVEATSVANIEFSGTLNGNWYSIPKYLQPLNLQTGSTKFTHTTEAPASFYRVRLAESQKQ</sequence>
<gene>
    <name evidence="2" type="ORF">A2938_03630</name>
</gene>
<comment type="caution">
    <text evidence="2">The sequence shown here is derived from an EMBL/GenBank/DDBJ whole genome shotgun (WGS) entry which is preliminary data.</text>
</comment>
<keyword evidence="1" id="KW-0732">Signal</keyword>
<feature type="chain" id="PRO_5009583791" evidence="1">
    <location>
        <begin position="18"/>
        <end position="325"/>
    </location>
</feature>
<protein>
    <submittedName>
        <fullName evidence="2">Uncharacterized protein</fullName>
    </submittedName>
</protein>